<evidence type="ECO:0000256" key="1">
    <source>
        <dbReference type="SAM" id="MobiDB-lite"/>
    </source>
</evidence>
<feature type="compositionally biased region" description="Basic and acidic residues" evidence="1">
    <location>
        <begin position="1"/>
        <end position="18"/>
    </location>
</feature>
<evidence type="ECO:0000313" key="3">
    <source>
        <dbReference type="Proteomes" id="UP001295684"/>
    </source>
</evidence>
<gene>
    <name evidence="2" type="ORF">ECRASSUSDP1_LOCUS16057</name>
</gene>
<name>A0AAD1XL45_EUPCR</name>
<dbReference type="AlphaFoldDB" id="A0AAD1XL45"/>
<organism evidence="2 3">
    <name type="scientific">Euplotes crassus</name>
    <dbReference type="NCBI Taxonomy" id="5936"/>
    <lineage>
        <taxon>Eukaryota</taxon>
        <taxon>Sar</taxon>
        <taxon>Alveolata</taxon>
        <taxon>Ciliophora</taxon>
        <taxon>Intramacronucleata</taxon>
        <taxon>Spirotrichea</taxon>
        <taxon>Hypotrichia</taxon>
        <taxon>Euplotida</taxon>
        <taxon>Euplotidae</taxon>
        <taxon>Moneuplotes</taxon>
    </lineage>
</organism>
<keyword evidence="3" id="KW-1185">Reference proteome</keyword>
<dbReference type="EMBL" id="CAMPGE010016125">
    <property type="protein sequence ID" value="CAI2374700.1"/>
    <property type="molecule type" value="Genomic_DNA"/>
</dbReference>
<protein>
    <submittedName>
        <fullName evidence="2">Uncharacterized protein</fullName>
    </submittedName>
</protein>
<proteinExistence type="predicted"/>
<evidence type="ECO:0000313" key="2">
    <source>
        <dbReference type="EMBL" id="CAI2374700.1"/>
    </source>
</evidence>
<accession>A0AAD1XL45</accession>
<dbReference type="Proteomes" id="UP001295684">
    <property type="component" value="Unassembled WGS sequence"/>
</dbReference>
<feature type="region of interest" description="Disordered" evidence="1">
    <location>
        <begin position="1"/>
        <end position="34"/>
    </location>
</feature>
<reference evidence="2" key="1">
    <citation type="submission" date="2023-07" db="EMBL/GenBank/DDBJ databases">
        <authorList>
            <consortium name="AG Swart"/>
            <person name="Singh M."/>
            <person name="Singh A."/>
            <person name="Seah K."/>
            <person name="Emmerich C."/>
        </authorList>
    </citation>
    <scope>NUCLEOTIDE SEQUENCE</scope>
    <source>
        <strain evidence="2">DP1</strain>
    </source>
</reference>
<sequence length="256" mass="29249">MKKARMRVEHAGEQEKFIMDQISPTNIPPSGFKNNSEEIKEEYEESVSGSKTDEEFYQIDMLKSDLKSDTVTLNLSKSPRIQHQILNKNDDTISASKDPNEGQKLGELPAAKRLIFNSKNQEHRGDEGADSSPPQSFAALVRGKENATPNNGLINNKNRAEIFNTMPVLKENSTLSVSVMESERKTPNKLVERQEVIQVEVEDSGFDDFKSFEDQKDFDEYKKEDFNNYLNLKREEDSFDYESELSIPIENVDGHF</sequence>
<comment type="caution">
    <text evidence="2">The sequence shown here is derived from an EMBL/GenBank/DDBJ whole genome shotgun (WGS) entry which is preliminary data.</text>
</comment>